<evidence type="ECO:0000313" key="1">
    <source>
        <dbReference type="EMBL" id="RCW50892.1"/>
    </source>
</evidence>
<sequence>MPIPILFFHWSDDYYLEHVLKQAKMASPASDVILIGNHNNSKYATDGIKHAMIHNYYQGAAEFERVYKHMTPNEYFYNRFCFQRWFILRDYMRAHHITECWVLDTDVMLYVDLNLTEYKRFSGEWTWTTFITLQELEELCMVTLIHFKEDSLFEYLKYYTKETGHFHGMLAISDMVTQKLYYEKYLNRTDATQGVFGDSLFDRSIYFYLPYFSSPGFETLDNKKKIYLINGVLKCKRSDNGQFMKLNSVHFTTHANKKYIPHFYEPHLSHYKNGAYYYDYATLQWLPTSIIPV</sequence>
<protein>
    <submittedName>
        <fullName evidence="1">Uncharacterized protein</fullName>
    </submittedName>
</protein>
<dbReference type="RefSeq" id="WP_114378412.1">
    <property type="nucleotide sequence ID" value="NZ_QPJD01000002.1"/>
</dbReference>
<name>A0A368W6C3_9BACL</name>
<dbReference type="OrthoDB" id="7299295at2"/>
<dbReference type="EMBL" id="QPJD01000002">
    <property type="protein sequence ID" value="RCW50892.1"/>
    <property type="molecule type" value="Genomic_DNA"/>
</dbReference>
<accession>A0A368W6C3</accession>
<organism evidence="1 2">
    <name type="scientific">Paenibacillus prosopidis</name>
    <dbReference type="NCBI Taxonomy" id="630520"/>
    <lineage>
        <taxon>Bacteria</taxon>
        <taxon>Bacillati</taxon>
        <taxon>Bacillota</taxon>
        <taxon>Bacilli</taxon>
        <taxon>Bacillales</taxon>
        <taxon>Paenibacillaceae</taxon>
        <taxon>Paenibacillus</taxon>
    </lineage>
</organism>
<reference evidence="1 2" key="1">
    <citation type="submission" date="2018-07" db="EMBL/GenBank/DDBJ databases">
        <title>Genomic Encyclopedia of Type Strains, Phase III (KMG-III): the genomes of soil and plant-associated and newly described type strains.</title>
        <authorList>
            <person name="Whitman W."/>
        </authorList>
    </citation>
    <scope>NUCLEOTIDE SEQUENCE [LARGE SCALE GENOMIC DNA]</scope>
    <source>
        <strain evidence="1 2">CECT 7506</strain>
    </source>
</reference>
<dbReference type="Proteomes" id="UP000252415">
    <property type="component" value="Unassembled WGS sequence"/>
</dbReference>
<comment type="caution">
    <text evidence="1">The sequence shown here is derived from an EMBL/GenBank/DDBJ whole genome shotgun (WGS) entry which is preliminary data.</text>
</comment>
<gene>
    <name evidence="1" type="ORF">DFP97_10284</name>
</gene>
<keyword evidence="2" id="KW-1185">Reference proteome</keyword>
<dbReference type="AlphaFoldDB" id="A0A368W6C3"/>
<evidence type="ECO:0000313" key="2">
    <source>
        <dbReference type="Proteomes" id="UP000252415"/>
    </source>
</evidence>
<proteinExistence type="predicted"/>